<gene>
    <name evidence="2" type="ORF">BV510_21110</name>
</gene>
<feature type="chain" id="PRO_5043148659" description="Lipoprotein" evidence="1">
    <location>
        <begin position="20"/>
        <end position="180"/>
    </location>
</feature>
<comment type="caution">
    <text evidence="2">The sequence shown here is derived from an EMBL/GenBank/DDBJ whole genome shotgun (WGS) entry which is preliminary data.</text>
</comment>
<accession>A0A1Q4H580</accession>
<dbReference type="EMBL" id="MIJD01000261">
    <property type="protein sequence ID" value="OPE50341.1"/>
    <property type="molecule type" value="Genomic_DNA"/>
</dbReference>
<keyword evidence="1" id="KW-0732">Signal</keyword>
<evidence type="ECO:0000313" key="2">
    <source>
        <dbReference type="EMBL" id="OPE50341.1"/>
    </source>
</evidence>
<feature type="signal peptide" evidence="1">
    <location>
        <begin position="1"/>
        <end position="19"/>
    </location>
</feature>
<evidence type="ECO:0000256" key="1">
    <source>
        <dbReference type="SAM" id="SignalP"/>
    </source>
</evidence>
<organism evidence="2 3">
    <name type="scientific">Mycolicibacterium diernhoferi</name>
    <dbReference type="NCBI Taxonomy" id="1801"/>
    <lineage>
        <taxon>Bacteria</taxon>
        <taxon>Bacillati</taxon>
        <taxon>Actinomycetota</taxon>
        <taxon>Actinomycetes</taxon>
        <taxon>Mycobacteriales</taxon>
        <taxon>Mycobacteriaceae</taxon>
        <taxon>Mycolicibacterium</taxon>
    </lineage>
</organism>
<sequence length="180" mass="18857">MTRRAPTITAFAFALVVVAALSGCALRTAEPDVAAGTVFALGDCVQIDGGIYAGDGRAQEPAHAVEVACTQDPSYTVGATTDAAGDCPTTEYQHLPTAYAEPSTARLCLVPNLVANHCYLMEMPIGLVEKADCGKRGEGVLVQITQRLEVRDQSACPAAGGAYAWPYPAPARTYCTQTLF</sequence>
<name>A0A1Q4H580_9MYCO</name>
<dbReference type="STRING" id="1801.BRW64_25535"/>
<protein>
    <recommendedName>
        <fullName evidence="4">Lipoprotein</fullName>
    </recommendedName>
</protein>
<evidence type="ECO:0000313" key="3">
    <source>
        <dbReference type="Proteomes" id="UP000191039"/>
    </source>
</evidence>
<dbReference type="PROSITE" id="PS51257">
    <property type="entry name" value="PROKAR_LIPOPROTEIN"/>
    <property type="match status" value="1"/>
</dbReference>
<proteinExistence type="predicted"/>
<evidence type="ECO:0008006" key="4">
    <source>
        <dbReference type="Google" id="ProtNLM"/>
    </source>
</evidence>
<dbReference type="AlphaFoldDB" id="A0A1Q4H580"/>
<reference evidence="2 3" key="1">
    <citation type="submission" date="2016-09" db="EMBL/GenBank/DDBJ databases">
        <title>genome sequences of unsequenced Mycobacteria.</title>
        <authorList>
            <person name="Greninger A.L."/>
            <person name="Jerome K.R."/>
            <person name="Mcnair B."/>
            <person name="Wallis C."/>
            <person name="Fang F."/>
        </authorList>
    </citation>
    <scope>NUCLEOTIDE SEQUENCE [LARGE SCALE GENOMIC DNA]</scope>
    <source>
        <strain evidence="2 3">BM1</strain>
    </source>
</reference>
<dbReference type="Proteomes" id="UP000191039">
    <property type="component" value="Unassembled WGS sequence"/>
</dbReference>